<feature type="compositionally biased region" description="Basic and acidic residues" evidence="1">
    <location>
        <begin position="218"/>
        <end position="230"/>
    </location>
</feature>
<sequence length="1000" mass="108301">MCNKKAVKLYFRHFVEQVVHEVDCICGRGLGCTKSGVQTSSVFGGVDPGERVTRLGVGWGGTEDERRKLGRGMKGALGFEMGPMSHQTGQPSLLHVWAEFVPSAVATAIVGDVVGLEQRLLLAHVHVRRDACAAGELLLRASVLVEEAAVVGLVALRLQERGLPLFQHHAGVVSTGLAHGDASMGLAPCHEALDSRHQLDKDLPPLVGRTGEPQSASSDDHALPDPEEKSGISVCLDAGPSGNAVAGSNLDGQKDLDWDSEESHLCGNGTGPLFSVYEDPDGNSVHVEVNEDEIVSRCVNADGEGSGDLQSMLSRARVMAKGFESGEREVPKNSSLVRFLATEKKESRGVDADVSVVQTNRTASRAVARGGFAAFCGVCIVLMASKLIWRNIKAPFSRKSFHAPRPGMRAGQLDKGNGKVISNAHKFPGDLLVRPQLERRELMNNLKKAKMSRERFSFRNIFSCGTVANDDNARITEIRRMVTDVHTLEEGNLGKSKGGNNNSVVFPHPVVATKEGISASYVRQSVDDASEFDSSELPNISSSNGITEESVKQPVDFKNGAPTIDTCVKDQFVIGEIEQPEFRYNDEGTADAKDKTSVIHAAEKELHICSADDHNVSPNTINTPSPEFERKEQFAEIAASIQGLEPSELFSCDKQMICINGSAQQIINNVVPETADVFSPNCFNISSSGLKYNGASLANSENDINCMQETEVPMAFANDAQMANCEGFAHSVSIIGKEACKDPLMTDISTMESPQRISEKPVDLMTYNMQSMQEPEPSNHDGKEIIYANAKNHKKAVVHNETKTSSETVDEANTSPLYILQETVQHRGTEVEISEKEVKITSSNKEARGHLKKDKAELQKEMFSDKVPGAKLSAEGGVPGTSIVVDQSNGVQKTKRAARKRLKKVQTNQGAAERVTEQDVAHNSSMVGQENSSQNVRRTRRKNQTKAFHTEGSQTREEIPETTPMASLPDDAPIAENMKPLVEAGSPAGTLSSEVSVRNY</sequence>
<feature type="compositionally biased region" description="Polar residues" evidence="1">
    <location>
        <begin position="989"/>
        <end position="1000"/>
    </location>
</feature>
<accession>M8CG08</accession>
<dbReference type="PANTHER" id="PTHR34962">
    <property type="entry name" value="EMBRYO DEFECTIVE 1703-RELATED"/>
    <property type="match status" value="1"/>
</dbReference>
<organism evidence="2">
    <name type="scientific">Aegilops tauschii</name>
    <name type="common">Tausch's goatgrass</name>
    <name type="synonym">Aegilops squarrosa</name>
    <dbReference type="NCBI Taxonomy" id="37682"/>
    <lineage>
        <taxon>Eukaryota</taxon>
        <taxon>Viridiplantae</taxon>
        <taxon>Streptophyta</taxon>
        <taxon>Embryophyta</taxon>
        <taxon>Tracheophyta</taxon>
        <taxon>Spermatophyta</taxon>
        <taxon>Magnoliopsida</taxon>
        <taxon>Liliopsida</taxon>
        <taxon>Poales</taxon>
        <taxon>Poaceae</taxon>
        <taxon>BOP clade</taxon>
        <taxon>Pooideae</taxon>
        <taxon>Triticodae</taxon>
        <taxon>Triticeae</taxon>
        <taxon>Triticinae</taxon>
        <taxon>Aegilops</taxon>
    </lineage>
</organism>
<evidence type="ECO:0000256" key="1">
    <source>
        <dbReference type="SAM" id="MobiDB-lite"/>
    </source>
</evidence>
<feature type="region of interest" description="Disordered" evidence="1">
    <location>
        <begin position="201"/>
        <end position="238"/>
    </location>
</feature>
<feature type="compositionally biased region" description="Polar residues" evidence="1">
    <location>
        <begin position="921"/>
        <end position="936"/>
    </location>
</feature>
<dbReference type="AlphaFoldDB" id="M8CG08"/>
<proteinExistence type="predicted"/>
<feature type="compositionally biased region" description="Basic residues" evidence="1">
    <location>
        <begin position="893"/>
        <end position="904"/>
    </location>
</feature>
<feature type="region of interest" description="Disordered" evidence="1">
    <location>
        <begin position="883"/>
        <end position="1000"/>
    </location>
</feature>
<name>M8CG08_AEGTA</name>
<dbReference type="EnsemblPlants" id="EMT33168">
    <property type="protein sequence ID" value="EMT33168"/>
    <property type="gene ID" value="F775_22797"/>
</dbReference>
<dbReference type="PANTHER" id="PTHR34962:SF1">
    <property type="entry name" value="EMBRYO DEFECTIVE 1703-RELATED"/>
    <property type="match status" value="1"/>
</dbReference>
<protein>
    <submittedName>
        <fullName evidence="2">Uncharacterized protein</fullName>
    </submittedName>
</protein>
<reference evidence="2" key="1">
    <citation type="submission" date="2015-06" db="UniProtKB">
        <authorList>
            <consortium name="EnsemblPlants"/>
        </authorList>
    </citation>
    <scope>IDENTIFICATION</scope>
</reference>
<evidence type="ECO:0000313" key="2">
    <source>
        <dbReference type="EnsemblPlants" id="EMT33168"/>
    </source>
</evidence>